<evidence type="ECO:0000259" key="9">
    <source>
        <dbReference type="Pfam" id="PF16491"/>
    </source>
</evidence>
<evidence type="ECO:0000256" key="1">
    <source>
        <dbReference type="ARBA" id="ARBA00022670"/>
    </source>
</evidence>
<dbReference type="EMBL" id="AFNV02000008">
    <property type="protein sequence ID" value="ERJ19637.1"/>
    <property type="molecule type" value="Genomic_DNA"/>
</dbReference>
<evidence type="ECO:0000313" key="11">
    <source>
        <dbReference type="Proteomes" id="UP000006242"/>
    </source>
</evidence>
<gene>
    <name evidence="10" type="ORF">SSPSH_001407</name>
</gene>
<feature type="domain" description="Peptidase M48" evidence="8">
    <location>
        <begin position="194"/>
        <end position="391"/>
    </location>
</feature>
<dbReference type="InterPro" id="IPR001915">
    <property type="entry name" value="Peptidase_M48"/>
</dbReference>
<feature type="transmembrane region" description="Helical" evidence="7">
    <location>
        <begin position="161"/>
        <end position="180"/>
    </location>
</feature>
<feature type="transmembrane region" description="Helical" evidence="7">
    <location>
        <begin position="6"/>
        <end position="26"/>
    </location>
</feature>
<feature type="transmembrane region" description="Helical" evidence="7">
    <location>
        <begin position="136"/>
        <end position="155"/>
    </location>
</feature>
<keyword evidence="7" id="KW-1133">Transmembrane helix</keyword>
<keyword evidence="7" id="KW-0472">Membrane</keyword>
<dbReference type="GO" id="GO:0046872">
    <property type="term" value="F:metal ion binding"/>
    <property type="evidence" value="ECO:0007669"/>
    <property type="project" value="UniProtKB-KW"/>
</dbReference>
<feature type="transmembrane region" description="Helical" evidence="7">
    <location>
        <begin position="308"/>
        <end position="326"/>
    </location>
</feature>
<evidence type="ECO:0000256" key="6">
    <source>
        <dbReference type="RuleBase" id="RU003983"/>
    </source>
</evidence>
<dbReference type="RefSeq" id="WP_006912903.1">
    <property type="nucleotide sequence ID" value="NZ_AFNV02000008.1"/>
</dbReference>
<feature type="transmembrane region" description="Helical" evidence="7">
    <location>
        <begin position="282"/>
        <end position="302"/>
    </location>
</feature>
<dbReference type="STRING" id="1033802.SSPSH_001407"/>
<evidence type="ECO:0000256" key="2">
    <source>
        <dbReference type="ARBA" id="ARBA00022723"/>
    </source>
</evidence>
<dbReference type="eggNOG" id="COG0501">
    <property type="taxonomic scope" value="Bacteria"/>
</dbReference>
<dbReference type="GO" id="GO:0004222">
    <property type="term" value="F:metalloendopeptidase activity"/>
    <property type="evidence" value="ECO:0007669"/>
    <property type="project" value="InterPro"/>
</dbReference>
<dbReference type="Pfam" id="PF16491">
    <property type="entry name" value="Peptidase_M48_N"/>
    <property type="match status" value="1"/>
</dbReference>
<dbReference type="Gene3D" id="3.30.2010.10">
    <property type="entry name" value="Metalloproteases ('zincins'), catalytic domain"/>
    <property type="match status" value="1"/>
</dbReference>
<name>U2ENC9_9GAMM</name>
<dbReference type="AlphaFoldDB" id="U2ENC9"/>
<comment type="caution">
    <text evidence="10">The sequence shown here is derived from an EMBL/GenBank/DDBJ whole genome shotgun (WGS) entry which is preliminary data.</text>
</comment>
<keyword evidence="4 6" id="KW-0862">Zinc</keyword>
<evidence type="ECO:0000259" key="8">
    <source>
        <dbReference type="Pfam" id="PF01435"/>
    </source>
</evidence>
<evidence type="ECO:0000256" key="3">
    <source>
        <dbReference type="ARBA" id="ARBA00022801"/>
    </source>
</evidence>
<accession>U2ENC9</accession>
<proteinExistence type="inferred from homology"/>
<keyword evidence="7" id="KW-0812">Transmembrane</keyword>
<dbReference type="OrthoDB" id="9781930at2"/>
<protein>
    <submittedName>
        <fullName evidence="10">Phospholipase A2 protein</fullName>
        <ecNumber evidence="10">3.1.1.4</ecNumber>
    </submittedName>
</protein>
<dbReference type="Pfam" id="PF01435">
    <property type="entry name" value="Peptidase_M48"/>
    <property type="match status" value="1"/>
</dbReference>
<keyword evidence="1 6" id="KW-0645">Protease</keyword>
<evidence type="ECO:0000256" key="7">
    <source>
        <dbReference type="SAM" id="Phobius"/>
    </source>
</evidence>
<dbReference type="PANTHER" id="PTHR10120">
    <property type="entry name" value="CAAX PRENYL PROTEASE 1"/>
    <property type="match status" value="1"/>
</dbReference>
<evidence type="ECO:0000256" key="4">
    <source>
        <dbReference type="ARBA" id="ARBA00022833"/>
    </source>
</evidence>
<organism evidence="10 11">
    <name type="scientific">Salinisphaera shabanensis E1L3A</name>
    <dbReference type="NCBI Taxonomy" id="1033802"/>
    <lineage>
        <taxon>Bacteria</taxon>
        <taxon>Pseudomonadati</taxon>
        <taxon>Pseudomonadota</taxon>
        <taxon>Gammaproteobacteria</taxon>
        <taxon>Salinisphaerales</taxon>
        <taxon>Salinisphaeraceae</taxon>
        <taxon>Salinisphaera</taxon>
    </lineage>
</organism>
<keyword evidence="3 6" id="KW-0378">Hydrolase</keyword>
<feature type="domain" description="CAAX prenyl protease 1 N-terminal" evidence="9">
    <location>
        <begin position="43"/>
        <end position="190"/>
    </location>
</feature>
<comment type="cofactor">
    <cofactor evidence="6">
        <name>Zn(2+)</name>
        <dbReference type="ChEBI" id="CHEBI:29105"/>
    </cofactor>
    <text evidence="6">Binds 1 zinc ion per subunit.</text>
</comment>
<evidence type="ECO:0000256" key="5">
    <source>
        <dbReference type="ARBA" id="ARBA00023049"/>
    </source>
</evidence>
<reference evidence="10 11" key="2">
    <citation type="journal article" date="2013" name="PLoS ONE">
        <title>INDIGO - INtegrated Data Warehouse of MIcrobial GenOmes with Examples from the Red Sea Extremophiles.</title>
        <authorList>
            <person name="Alam I."/>
            <person name="Antunes A."/>
            <person name="Kamau A.A."/>
            <person name="Ba Alawi W."/>
            <person name="Kalkatawi M."/>
            <person name="Stingl U."/>
            <person name="Bajic V.B."/>
        </authorList>
    </citation>
    <scope>NUCLEOTIDE SEQUENCE [LARGE SCALE GENOMIC DNA]</scope>
    <source>
        <strain evidence="10 11">E1L3A</strain>
    </source>
</reference>
<reference evidence="10 11" key="1">
    <citation type="journal article" date="2011" name="J. Bacteriol.">
        <title>Genome sequence of Salinisphaera shabanensis, a gammaproteobacterium from the harsh, variable environment of the brine-seawater interface of the Shaban Deep in the Red Sea.</title>
        <authorList>
            <person name="Antunes A."/>
            <person name="Alam I."/>
            <person name="Bajic V.B."/>
            <person name="Stingl U."/>
        </authorList>
    </citation>
    <scope>NUCLEOTIDE SEQUENCE [LARGE SCALE GENOMIC DNA]</scope>
    <source>
        <strain evidence="10 11">E1L3A</strain>
    </source>
</reference>
<keyword evidence="2" id="KW-0479">Metal-binding</keyword>
<keyword evidence="11" id="KW-1185">Reference proteome</keyword>
<dbReference type="GO" id="GO:0006508">
    <property type="term" value="P:proteolysis"/>
    <property type="evidence" value="ECO:0007669"/>
    <property type="project" value="UniProtKB-KW"/>
</dbReference>
<dbReference type="InterPro" id="IPR032456">
    <property type="entry name" value="Peptidase_M48_N"/>
</dbReference>
<dbReference type="EC" id="3.1.1.4" evidence="10"/>
<dbReference type="Proteomes" id="UP000006242">
    <property type="component" value="Unassembled WGS sequence"/>
</dbReference>
<sequence length="394" mass="43136">MAHTPLFLLVATWLLAGLLFEAVVCARQWRHLAGDAPGTGSRSRYGQQRALFQWLAGVERIVRVVLWLATGALGALYASVEAYGEAGALVFVAVFAIADQLLCEVRAWARWWFAERAGGMSRSGMATVALDSGRRVALNTVIATLAAAWVLWPFSFWAFGWAWPISGGLLIAGAALLFWARPNLIAPLFERFKPLEAGELRQRLEAMMQRCGTHLEQVLVVDTSRRSRVANAYFTGLGRSKRVVLSDTLIAQLSAAELEAVMAHELGHYRCGHLQRFYASQAALLFGAYLALGAVAAMMNLSPAPAELVVAAYLLLPALGWPLQFWQSARRRRYEYEADAYAAEHADAAALISALEKLLANNLTAPTMDRWYAALFATHPPGASRLARLHAIDG</sequence>
<comment type="similarity">
    <text evidence="6">Belongs to the peptidase M48 family.</text>
</comment>
<evidence type="ECO:0000313" key="10">
    <source>
        <dbReference type="EMBL" id="ERJ19637.1"/>
    </source>
</evidence>
<keyword evidence="5 6" id="KW-0482">Metalloprotease</keyword>
<dbReference type="GO" id="GO:0004623">
    <property type="term" value="F:phospholipase A2 activity"/>
    <property type="evidence" value="ECO:0007669"/>
    <property type="project" value="UniProtKB-EC"/>
</dbReference>